<organism evidence="4 5">
    <name type="scientific">Citrus clementina</name>
    <name type="common">Clementine</name>
    <name type="synonym">Citrus deliciosa x Citrus sinensis</name>
    <dbReference type="NCBI Taxonomy" id="85681"/>
    <lineage>
        <taxon>Eukaryota</taxon>
        <taxon>Viridiplantae</taxon>
        <taxon>Streptophyta</taxon>
        <taxon>Embryophyta</taxon>
        <taxon>Tracheophyta</taxon>
        <taxon>Spermatophyta</taxon>
        <taxon>Magnoliopsida</taxon>
        <taxon>eudicotyledons</taxon>
        <taxon>Gunneridae</taxon>
        <taxon>Pentapetalae</taxon>
        <taxon>rosids</taxon>
        <taxon>malvids</taxon>
        <taxon>Sapindales</taxon>
        <taxon>Rutaceae</taxon>
        <taxon>Aurantioideae</taxon>
        <taxon>Citrus</taxon>
    </lineage>
</organism>
<dbReference type="InterPro" id="IPR032640">
    <property type="entry name" value="AMPK1_CBM"/>
</dbReference>
<feature type="compositionally biased region" description="Polar residues" evidence="2">
    <location>
        <begin position="306"/>
        <end position="324"/>
    </location>
</feature>
<evidence type="ECO:0000259" key="3">
    <source>
        <dbReference type="Pfam" id="PF16561"/>
    </source>
</evidence>
<accession>V4TPN3</accession>
<feature type="coiled-coil region" evidence="1">
    <location>
        <begin position="445"/>
        <end position="490"/>
    </location>
</feature>
<name>V4TPN3_CITCL</name>
<dbReference type="eggNOG" id="KOG1616">
    <property type="taxonomic scope" value="Eukaryota"/>
</dbReference>
<proteinExistence type="predicted"/>
<dbReference type="CDD" id="cd02859">
    <property type="entry name" value="E_set_AMPKbeta_like_N"/>
    <property type="match status" value="1"/>
</dbReference>
<protein>
    <recommendedName>
        <fullName evidence="3">AMP-activated protein kinase glycogen-binding domain-containing protein</fullName>
    </recommendedName>
</protein>
<dbReference type="Pfam" id="PF16561">
    <property type="entry name" value="AMPK1_CBM"/>
    <property type="match status" value="1"/>
</dbReference>
<dbReference type="InterPro" id="IPR014756">
    <property type="entry name" value="Ig_E-set"/>
</dbReference>
<dbReference type="Gramene" id="ESR51806">
    <property type="protein sequence ID" value="ESR51806"/>
    <property type="gene ID" value="CICLE_v10031079mg"/>
</dbReference>
<keyword evidence="1" id="KW-0175">Coiled coil</keyword>
<dbReference type="STRING" id="85681.V4TPN3"/>
<dbReference type="PANTHER" id="PTHR47434">
    <property type="entry name" value="PROTEIN PTST HOMOLOG 3, CHLOROPLASTIC"/>
    <property type="match status" value="1"/>
</dbReference>
<dbReference type="Gene3D" id="2.60.40.10">
    <property type="entry name" value="Immunoglobulins"/>
    <property type="match status" value="1"/>
</dbReference>
<keyword evidence="5" id="KW-1185">Reference proteome</keyword>
<dbReference type="OMA" id="RRCKDWD"/>
<dbReference type="InterPro" id="IPR013783">
    <property type="entry name" value="Ig-like_fold"/>
</dbReference>
<dbReference type="SUPFAM" id="SSF81296">
    <property type="entry name" value="E set domains"/>
    <property type="match status" value="1"/>
</dbReference>
<gene>
    <name evidence="4" type="ORF">CICLE_v10031079mg</name>
</gene>
<dbReference type="AlphaFoldDB" id="V4TPN3"/>
<evidence type="ECO:0000256" key="1">
    <source>
        <dbReference type="SAM" id="Coils"/>
    </source>
</evidence>
<feature type="region of interest" description="Disordered" evidence="2">
    <location>
        <begin position="294"/>
        <end position="327"/>
    </location>
</feature>
<dbReference type="PANTHER" id="PTHR47434:SF1">
    <property type="entry name" value="PROTEIN PTST HOMOLOG 2, CHLOROPLASTIC"/>
    <property type="match status" value="1"/>
</dbReference>
<evidence type="ECO:0000256" key="2">
    <source>
        <dbReference type="SAM" id="MobiDB-lite"/>
    </source>
</evidence>
<dbReference type="GO" id="GO:0009507">
    <property type="term" value="C:chloroplast"/>
    <property type="evidence" value="ECO:0007669"/>
    <property type="project" value="UniProtKB-ARBA"/>
</dbReference>
<dbReference type="FunCoup" id="V4TPN3">
    <property type="interactions" value="1663"/>
</dbReference>
<reference evidence="4 5" key="1">
    <citation type="submission" date="2013-10" db="EMBL/GenBank/DDBJ databases">
        <authorList>
            <consortium name="International Citrus Genome Consortium"/>
            <person name="Jenkins J."/>
            <person name="Schmutz J."/>
            <person name="Prochnik S."/>
            <person name="Rokhsar D."/>
            <person name="Gmitter F."/>
            <person name="Ollitrault P."/>
            <person name="Machado M."/>
            <person name="Talon M."/>
            <person name="Wincker P."/>
            <person name="Jaillon O."/>
            <person name="Morgante M."/>
        </authorList>
    </citation>
    <scope>NUCLEOTIDE SEQUENCE</scope>
    <source>
        <strain evidence="5">cv. Clemenules</strain>
    </source>
</reference>
<dbReference type="EMBL" id="KI536726">
    <property type="protein sequence ID" value="ESR51806.1"/>
    <property type="molecule type" value="Genomic_DNA"/>
</dbReference>
<dbReference type="InParanoid" id="V4TPN3"/>
<dbReference type="OrthoDB" id="531008at2759"/>
<feature type="domain" description="AMP-activated protein kinase glycogen-binding" evidence="3">
    <location>
        <begin position="497"/>
        <end position="573"/>
    </location>
</feature>
<evidence type="ECO:0000313" key="4">
    <source>
        <dbReference type="EMBL" id="ESR51806.1"/>
    </source>
</evidence>
<sequence length="574" mass="64458">MVSLTAASYCFFASPYSHLDLNTFPSPSWDFVFNSNPRRGTRKQEPVVSLSLVAAAKERENPGSFSGFLEVEKRNYRGYCNMCVGFVRRCKKDLDSEGDLALEAEILEFMRNSENPNAFPTKKQFMDAGRLDLVEAIARQGGWLAFGWDLDDDDKEEQQQQQQKLEGFQENGVNDWDLTVVKGYKNGALQESFESGEKSSALECNEVRKYGVSSFPVNSSCSASSSGRSLEQAIEDDSGIEGILNRLEKERNTNFGFGLREKGNTACVQSDGRKDDQHVETSKEETVAGLGRSNKLASLDPGGGIINNSGGKLTQNTSPSNQKSPKPEMWRMWSIQRAGFSDKEFEAAEIASNERAMDVSGDEILEVRDIGCEHLNRPEKLNSYPTENNHNDIRSRLQHLELELSSVLHTLRSNSGELLSQKGFEGLSDDLHKLSDTWEFQENEIMNAKDRLRSIRAKLAVLEGKMALTIIDAQKMVEEKQKRIDDARRTLMLIRTVCVVWPNLASEVLLAGSFDGWASQRKMEKSSAGIFSLSLKLYPGRYEIKFIVDGEWKIDPLRPIVYNNGYENNLLVVT</sequence>
<evidence type="ECO:0000313" key="5">
    <source>
        <dbReference type="Proteomes" id="UP000030687"/>
    </source>
</evidence>
<dbReference type="Proteomes" id="UP000030687">
    <property type="component" value="Unassembled WGS sequence"/>
</dbReference>